<reference evidence="1" key="1">
    <citation type="submission" date="2024-12" db="EMBL/GenBank/DDBJ databases">
        <title>Comparative genomics and development of molecular markers within Purpureocillium lilacinum and among Purpureocillium species.</title>
        <authorList>
            <person name="Yeh Z.-Y."/>
            <person name="Ni N.-T."/>
            <person name="Lo P.-H."/>
            <person name="Mushyakhwo K."/>
            <person name="Lin C.-F."/>
            <person name="Nai Y.-S."/>
        </authorList>
    </citation>
    <scope>NUCLEOTIDE SEQUENCE</scope>
    <source>
        <strain evidence="1">NCHU-NPUST-175</strain>
    </source>
</reference>
<sequence>MYTRFRAPRSDGREETCGQGCPGVVNPQDRLAPDSRSWGRDGFRWQKNPACEGRILQMVPTKELTRLALGCEGTQPGRVLWLAVVVQGSPRRRVSQTAWADSQAACGSMEFLLCICIIVHARASMDFRREATTKGQ</sequence>
<comment type="caution">
    <text evidence="1">The sequence shown here is derived from an EMBL/GenBank/DDBJ whole genome shotgun (WGS) entry which is preliminary data.</text>
</comment>
<name>A0ACC4DKC5_PURLI</name>
<keyword evidence="2" id="KW-1185">Reference proteome</keyword>
<evidence type="ECO:0000313" key="2">
    <source>
        <dbReference type="Proteomes" id="UP001638806"/>
    </source>
</evidence>
<proteinExistence type="predicted"/>
<accession>A0ACC4DKC5</accession>
<organism evidence="1 2">
    <name type="scientific">Purpureocillium lilacinum</name>
    <name type="common">Paecilomyces lilacinus</name>
    <dbReference type="NCBI Taxonomy" id="33203"/>
    <lineage>
        <taxon>Eukaryota</taxon>
        <taxon>Fungi</taxon>
        <taxon>Dikarya</taxon>
        <taxon>Ascomycota</taxon>
        <taxon>Pezizomycotina</taxon>
        <taxon>Sordariomycetes</taxon>
        <taxon>Hypocreomycetidae</taxon>
        <taxon>Hypocreales</taxon>
        <taxon>Ophiocordycipitaceae</taxon>
        <taxon>Purpureocillium</taxon>
    </lineage>
</organism>
<evidence type="ECO:0000313" key="1">
    <source>
        <dbReference type="EMBL" id="KAL3956267.1"/>
    </source>
</evidence>
<protein>
    <submittedName>
        <fullName evidence="1">Uncharacterized protein</fullName>
    </submittedName>
</protein>
<gene>
    <name evidence="1" type="ORF">ACCO45_009113</name>
</gene>
<dbReference type="EMBL" id="JBGNUJ010000008">
    <property type="protein sequence ID" value="KAL3956267.1"/>
    <property type="molecule type" value="Genomic_DNA"/>
</dbReference>
<dbReference type="Proteomes" id="UP001638806">
    <property type="component" value="Unassembled WGS sequence"/>
</dbReference>